<evidence type="ECO:0000256" key="2">
    <source>
        <dbReference type="SAM" id="SignalP"/>
    </source>
</evidence>
<evidence type="ECO:0000313" key="3">
    <source>
        <dbReference type="EMBL" id="RFD79818.1"/>
    </source>
</evidence>
<sequence length="198" mass="19878">MLNKKAMAAFAAGATLLSSFAFAAPAMAAFSVADLGAADFRAPSESTLNGLDKYISIRPSSNGALPKIQAFEVDSDAAAEPAAETASDLLGEGSASEGDADVSVDLSGADDFGFDDVDFDGLFDDIDFDDLGLDDVDFDLSDVEAPAAETPAPAAKAAPTTEAPAAETPAPAAKAALKAAPAVKNAENADLTDADLSL</sequence>
<organism evidence="3 4">
    <name type="scientific">Gardnerella vaginalis</name>
    <dbReference type="NCBI Taxonomy" id="2702"/>
    <lineage>
        <taxon>Bacteria</taxon>
        <taxon>Bacillati</taxon>
        <taxon>Actinomycetota</taxon>
        <taxon>Actinomycetes</taxon>
        <taxon>Bifidobacteriales</taxon>
        <taxon>Bifidobacteriaceae</taxon>
        <taxon>Gardnerella</taxon>
    </lineage>
</organism>
<accession>A0A3E1J0V6</accession>
<dbReference type="RefSeq" id="WP_116712228.1">
    <property type="nucleotide sequence ID" value="NZ_LRTV01000006.1"/>
</dbReference>
<dbReference type="EMBL" id="LRTV01000006">
    <property type="protein sequence ID" value="RFD79818.1"/>
    <property type="molecule type" value="Genomic_DNA"/>
</dbReference>
<feature type="region of interest" description="Disordered" evidence="1">
    <location>
        <begin position="179"/>
        <end position="198"/>
    </location>
</feature>
<reference evidence="3 4" key="1">
    <citation type="submission" date="2016-02" db="EMBL/GenBank/DDBJ databases">
        <authorList>
            <person name="Alioto T."/>
            <person name="Alioto T."/>
        </authorList>
    </citation>
    <scope>NUCLEOTIDE SEQUENCE [LARGE SCALE GENOMIC DNA]</scope>
    <source>
        <strain evidence="3 4">NR010</strain>
    </source>
</reference>
<evidence type="ECO:0000313" key="4">
    <source>
        <dbReference type="Proteomes" id="UP000259221"/>
    </source>
</evidence>
<feature type="region of interest" description="Disordered" evidence="1">
    <location>
        <begin position="82"/>
        <end position="102"/>
    </location>
</feature>
<keyword evidence="2" id="KW-0732">Signal</keyword>
<evidence type="ECO:0000256" key="1">
    <source>
        <dbReference type="SAM" id="MobiDB-lite"/>
    </source>
</evidence>
<dbReference type="Proteomes" id="UP000259221">
    <property type="component" value="Unassembled WGS sequence"/>
</dbReference>
<name>A0A3E1J0V6_GARVA</name>
<comment type="caution">
    <text evidence="3">The sequence shown here is derived from an EMBL/GenBank/DDBJ whole genome shotgun (WGS) entry which is preliminary data.</text>
</comment>
<feature type="chain" id="PRO_5038531652" evidence="2">
    <location>
        <begin position="24"/>
        <end position="198"/>
    </location>
</feature>
<protein>
    <submittedName>
        <fullName evidence="3">Uncharacterized protein</fullName>
    </submittedName>
</protein>
<feature type="region of interest" description="Disordered" evidence="1">
    <location>
        <begin position="144"/>
        <end position="173"/>
    </location>
</feature>
<gene>
    <name evidence="3" type="ORF">AXE77_03505</name>
</gene>
<dbReference type="AlphaFoldDB" id="A0A3E1J0V6"/>
<feature type="signal peptide" evidence="2">
    <location>
        <begin position="1"/>
        <end position="23"/>
    </location>
</feature>
<proteinExistence type="predicted"/>